<dbReference type="Proteomes" id="UP001201020">
    <property type="component" value="Chromosome"/>
</dbReference>
<dbReference type="SUPFAM" id="SSF53383">
    <property type="entry name" value="PLP-dependent transferases"/>
    <property type="match status" value="1"/>
</dbReference>
<dbReference type="InterPro" id="IPR015424">
    <property type="entry name" value="PyrdxlP-dep_Trfase"/>
</dbReference>
<dbReference type="PANTHER" id="PTHR43586">
    <property type="entry name" value="CYSTEINE DESULFURASE"/>
    <property type="match status" value="1"/>
</dbReference>
<evidence type="ECO:0000259" key="2">
    <source>
        <dbReference type="Pfam" id="PF00266"/>
    </source>
</evidence>
<feature type="domain" description="Aminotransferase class V" evidence="2">
    <location>
        <begin position="18"/>
        <end position="385"/>
    </location>
</feature>
<dbReference type="InterPro" id="IPR000192">
    <property type="entry name" value="Aminotrans_V_dom"/>
</dbReference>
<keyword evidence="1" id="KW-0663">Pyridoxal phosphate</keyword>
<dbReference type="GO" id="GO:0008483">
    <property type="term" value="F:transaminase activity"/>
    <property type="evidence" value="ECO:0007669"/>
    <property type="project" value="UniProtKB-KW"/>
</dbReference>
<dbReference type="AlphaFoldDB" id="A0A9Y1FKQ4"/>
<keyword evidence="3" id="KW-0808">Transferase</keyword>
<dbReference type="Gene3D" id="3.90.1150.10">
    <property type="entry name" value="Aspartate Aminotransferase, domain 1"/>
    <property type="match status" value="1"/>
</dbReference>
<dbReference type="InterPro" id="IPR015422">
    <property type="entry name" value="PyrdxlP-dep_Trfase_small"/>
</dbReference>
<keyword evidence="3" id="KW-0032">Aminotransferase</keyword>
<name>A0A9Y1FKQ4_9ARCH</name>
<protein>
    <submittedName>
        <fullName evidence="3">Aminotransferase class V-fold PLP-dependent enzyme</fullName>
    </submittedName>
</protein>
<evidence type="ECO:0000313" key="3">
    <source>
        <dbReference type="EMBL" id="UJG40857.1"/>
    </source>
</evidence>
<dbReference type="PANTHER" id="PTHR43586:SF8">
    <property type="entry name" value="CYSTEINE DESULFURASE 1, CHLOROPLASTIC"/>
    <property type="match status" value="1"/>
</dbReference>
<sequence length="394" mass="44513">MQSVKRFNKEFLIDEKMIYLDSATTGRIPKESFEELSSFILECNGFPRGATHKLGICASKALRKARESISEFFKVNPKNLFFLPSIEVALINNIFSHNWAEGEEIITSLAEEHSILAPILKGSKKLGYSVTYLTLEDEKDIINALKNKITEKTRFVILSAVTYIIGSKRDWRKIIEVTKEKKVKFILDISKIVGHEPLYFKDECPDAVIFSSSVGALGLPGVAVQISKDEYIQEFDPVLVGSNSIRLMKKDEYELAAPSLKYEPGVPNLPGIIALAKSLEVLKEIGLEKIKEHENKLKEIIESKIEEDPNIETITLEGIEKGPIYTLQIKGFDPYDIAIILEDVGNIIVRAGSFCSHLLMDELEKENVLQISTHVYNTEEEINKLFETLKMLNE</sequence>
<dbReference type="Gene3D" id="3.40.640.10">
    <property type="entry name" value="Type I PLP-dependent aspartate aminotransferase-like (Major domain)"/>
    <property type="match status" value="1"/>
</dbReference>
<dbReference type="Pfam" id="PF00266">
    <property type="entry name" value="Aminotran_5"/>
    <property type="match status" value="1"/>
</dbReference>
<gene>
    <name evidence="3" type="ORF">K9W45_00015</name>
</gene>
<dbReference type="InterPro" id="IPR015421">
    <property type="entry name" value="PyrdxlP-dep_Trfase_major"/>
</dbReference>
<reference evidence="3" key="1">
    <citation type="journal article" date="2022" name="Nat. Microbiol.">
        <title>Unique mobile elements and scalable gene flow at the prokaryote-eukaryote boundary revealed by circularized Asgard archaea genomes.</title>
        <authorList>
            <person name="Wu F."/>
            <person name="Speth D.R."/>
            <person name="Philosof A."/>
            <person name="Cremiere A."/>
            <person name="Narayanan A."/>
            <person name="Barco R.A."/>
            <person name="Connon S.A."/>
            <person name="Amend J.P."/>
            <person name="Antoshechkin I.A."/>
            <person name="Orphan V.J."/>
        </authorList>
    </citation>
    <scope>NUCLEOTIDE SEQUENCE</scope>
    <source>
        <strain evidence="3">PM71</strain>
    </source>
</reference>
<proteinExistence type="predicted"/>
<organism evidence="3">
    <name type="scientific">Candidatus Heimdallarchaeum aukensis</name>
    <dbReference type="NCBI Taxonomy" id="2876573"/>
    <lineage>
        <taxon>Archaea</taxon>
        <taxon>Promethearchaeati</taxon>
        <taxon>Candidatus Heimdallarchaeota</taxon>
        <taxon>Candidatus Heimdallarchaeia (ex Rinke et al. 2021) (nom. nud.)</taxon>
        <taxon>Candidatus Heimdallarchaeales</taxon>
        <taxon>Candidatus Heimdallarchaeaceae</taxon>
        <taxon>Candidatus Heimdallarchaeum</taxon>
    </lineage>
</organism>
<evidence type="ECO:0000256" key="1">
    <source>
        <dbReference type="ARBA" id="ARBA00022898"/>
    </source>
</evidence>
<dbReference type="EMBL" id="CP084166">
    <property type="protein sequence ID" value="UJG40857.1"/>
    <property type="molecule type" value="Genomic_DNA"/>
</dbReference>
<accession>A0A9Y1FKQ4</accession>